<name>A0A9J7BTQ8_9BACT</name>
<dbReference type="AlphaFoldDB" id="A0A9J7BTQ8"/>
<evidence type="ECO:0000313" key="1">
    <source>
        <dbReference type="EMBL" id="UWZ86260.1"/>
    </source>
</evidence>
<dbReference type="RefSeq" id="WP_260795903.1">
    <property type="nucleotide sequence ID" value="NZ_CP093313.1"/>
</dbReference>
<organism evidence="1 2">
    <name type="scientific">Occallatibacter riparius</name>
    <dbReference type="NCBI Taxonomy" id="1002689"/>
    <lineage>
        <taxon>Bacteria</taxon>
        <taxon>Pseudomonadati</taxon>
        <taxon>Acidobacteriota</taxon>
        <taxon>Terriglobia</taxon>
        <taxon>Terriglobales</taxon>
        <taxon>Acidobacteriaceae</taxon>
        <taxon>Occallatibacter</taxon>
    </lineage>
</organism>
<evidence type="ECO:0008006" key="3">
    <source>
        <dbReference type="Google" id="ProtNLM"/>
    </source>
</evidence>
<dbReference type="EMBL" id="CP093313">
    <property type="protein sequence ID" value="UWZ86260.1"/>
    <property type="molecule type" value="Genomic_DNA"/>
</dbReference>
<sequence length="195" mass="20949">MKSILRVFASGVVTAGVAGLLMTGCKSAPDLSKDNAASLIQSHYDSQPPAGVTITVDKKGLQQGLTAGYWKLTKIYPKQQGWADYTVTDEGKKAFKLQSGGDVIEWRPGADGEYHFLVTTLTATTMRAKDVSDPQNEHLADAKTAKSVKYTESVNLTGVPQPLQDIAHNAGNKLSSKKQADLAYEDGAWKVHGII</sequence>
<protein>
    <recommendedName>
        <fullName evidence="3">Lipoprotein</fullName>
    </recommendedName>
</protein>
<dbReference type="PROSITE" id="PS51257">
    <property type="entry name" value="PROKAR_LIPOPROTEIN"/>
    <property type="match status" value="1"/>
</dbReference>
<dbReference type="Proteomes" id="UP001059380">
    <property type="component" value="Chromosome"/>
</dbReference>
<reference evidence="1" key="1">
    <citation type="submission" date="2021-04" db="EMBL/GenBank/DDBJ databases">
        <title>Phylogenetic analysis of Acidobacteriaceae.</title>
        <authorList>
            <person name="Qiu L."/>
            <person name="Zhang Q."/>
        </authorList>
    </citation>
    <scope>NUCLEOTIDE SEQUENCE</scope>
    <source>
        <strain evidence="1">DSM 25168</strain>
    </source>
</reference>
<accession>A0A9J7BTQ8</accession>
<proteinExistence type="predicted"/>
<keyword evidence="2" id="KW-1185">Reference proteome</keyword>
<gene>
    <name evidence="1" type="ORF">MOP44_10010</name>
</gene>
<dbReference type="KEGG" id="orp:MOP44_10010"/>
<evidence type="ECO:0000313" key="2">
    <source>
        <dbReference type="Proteomes" id="UP001059380"/>
    </source>
</evidence>